<evidence type="ECO:0000313" key="10">
    <source>
        <dbReference type="Proteomes" id="UP000291269"/>
    </source>
</evidence>
<dbReference type="InterPro" id="IPR051393">
    <property type="entry name" value="ABC_transporter_permease"/>
</dbReference>
<evidence type="ECO:0000256" key="6">
    <source>
        <dbReference type="ARBA" id="ARBA00023136"/>
    </source>
</evidence>
<evidence type="ECO:0000256" key="1">
    <source>
        <dbReference type="ARBA" id="ARBA00004651"/>
    </source>
</evidence>
<dbReference type="PANTHER" id="PTHR30193">
    <property type="entry name" value="ABC TRANSPORTER PERMEASE PROTEIN"/>
    <property type="match status" value="1"/>
</dbReference>
<feature type="transmembrane region" description="Helical" evidence="7">
    <location>
        <begin position="298"/>
        <end position="319"/>
    </location>
</feature>
<comment type="caution">
    <text evidence="9">The sequence shown here is derived from an EMBL/GenBank/DDBJ whole genome shotgun (WGS) entry which is preliminary data.</text>
</comment>
<feature type="domain" description="ABC transmembrane type-1" evidence="8">
    <location>
        <begin position="105"/>
        <end position="319"/>
    </location>
</feature>
<feature type="transmembrane region" description="Helical" evidence="7">
    <location>
        <begin position="39"/>
        <end position="61"/>
    </location>
</feature>
<evidence type="ECO:0000256" key="4">
    <source>
        <dbReference type="ARBA" id="ARBA00022692"/>
    </source>
</evidence>
<keyword evidence="6 7" id="KW-0472">Membrane</keyword>
<dbReference type="PANTHER" id="PTHR30193:SF37">
    <property type="entry name" value="INNER MEMBRANE ABC TRANSPORTER PERMEASE PROTEIN YCJO"/>
    <property type="match status" value="1"/>
</dbReference>
<protein>
    <submittedName>
        <fullName evidence="9">Sugar ABC transporter permease</fullName>
    </submittedName>
</protein>
<gene>
    <name evidence="9" type="ORF">ESZ91_02215</name>
</gene>
<evidence type="ECO:0000256" key="7">
    <source>
        <dbReference type="RuleBase" id="RU363032"/>
    </source>
</evidence>
<proteinExistence type="inferred from homology"/>
<keyword evidence="4 7" id="KW-0812">Transmembrane</keyword>
<dbReference type="GO" id="GO:0005886">
    <property type="term" value="C:plasma membrane"/>
    <property type="evidence" value="ECO:0007669"/>
    <property type="project" value="UniProtKB-SubCell"/>
</dbReference>
<dbReference type="RefSeq" id="WP_129223690.1">
    <property type="nucleotide sequence ID" value="NZ_SDOZ01000002.1"/>
</dbReference>
<dbReference type="AlphaFoldDB" id="A0A4Q2KBF6"/>
<feature type="transmembrane region" description="Helical" evidence="7">
    <location>
        <begin position="198"/>
        <end position="220"/>
    </location>
</feature>
<accession>A0A4Q2KBF6</accession>
<evidence type="ECO:0000259" key="8">
    <source>
        <dbReference type="PROSITE" id="PS50928"/>
    </source>
</evidence>
<reference evidence="9 10" key="1">
    <citation type="journal article" date="2019" name="Gut">
        <title>Antibiotics-induced monodominance of a novel gut bacterial order.</title>
        <authorList>
            <person name="Hildebrand F."/>
            <person name="Moitinho-Silva L."/>
            <person name="Blasche S."/>
            <person name="Jahn M.T."/>
            <person name="Gossmann T.I."/>
            <person name="Heuerta-Cepas J."/>
            <person name="Hercog R."/>
            <person name="Luetge M."/>
            <person name="Bahram M."/>
            <person name="Pryszlak A."/>
            <person name="Alves R.J."/>
            <person name="Waszak S.M."/>
            <person name="Zhu A."/>
            <person name="Ye L."/>
            <person name="Costea P.I."/>
            <person name="Aalvink S."/>
            <person name="Belzer C."/>
            <person name="Forslund S.K."/>
            <person name="Sunagawa S."/>
            <person name="Hentschel U."/>
            <person name="Merten C."/>
            <person name="Patil K.R."/>
            <person name="Benes V."/>
            <person name="Bork P."/>
        </authorList>
    </citation>
    <scope>NUCLEOTIDE SEQUENCE [LARGE SCALE GENOMIC DNA]</scope>
    <source>
        <strain evidence="9 10">HDS1380</strain>
    </source>
</reference>
<evidence type="ECO:0000256" key="2">
    <source>
        <dbReference type="ARBA" id="ARBA00022448"/>
    </source>
</evidence>
<keyword evidence="3" id="KW-1003">Cell membrane</keyword>
<comment type="similarity">
    <text evidence="7">Belongs to the binding-protein-dependent transport system permease family.</text>
</comment>
<comment type="subcellular location">
    <subcellularLocation>
        <location evidence="1 7">Cell membrane</location>
        <topology evidence="1 7">Multi-pass membrane protein</topology>
    </subcellularLocation>
</comment>
<feature type="transmembrane region" description="Helical" evidence="7">
    <location>
        <begin position="109"/>
        <end position="131"/>
    </location>
</feature>
<keyword evidence="2 7" id="KW-0813">Transport</keyword>
<dbReference type="InterPro" id="IPR000515">
    <property type="entry name" value="MetI-like"/>
</dbReference>
<organism evidence="9 10">
    <name type="scientific">Candidatus Borkfalkia ceftriaxoniphila</name>
    <dbReference type="NCBI Taxonomy" id="2508949"/>
    <lineage>
        <taxon>Bacteria</taxon>
        <taxon>Bacillati</taxon>
        <taxon>Bacillota</taxon>
        <taxon>Clostridia</taxon>
        <taxon>Christensenellales</taxon>
        <taxon>Christensenellaceae</taxon>
        <taxon>Candidatus Borkfalkia</taxon>
    </lineage>
</organism>
<dbReference type="InterPro" id="IPR035906">
    <property type="entry name" value="MetI-like_sf"/>
</dbReference>
<evidence type="ECO:0000256" key="5">
    <source>
        <dbReference type="ARBA" id="ARBA00022989"/>
    </source>
</evidence>
<dbReference type="GO" id="GO:0055085">
    <property type="term" value="P:transmembrane transport"/>
    <property type="evidence" value="ECO:0007669"/>
    <property type="project" value="InterPro"/>
</dbReference>
<dbReference type="OrthoDB" id="9788108at2"/>
<sequence length="332" mass="37433">MALKNILGGVKNKIKQHYEKSGLLEHSSVKIKNPWKIKLFIFCMLALPIAQFLVFTVYINIDGILMTFQNVDFSTNEEKFVGFGNFAKFFRNFTAVNRDNFIKSIWNSFGYWPVTFLIAIPLQLLSAYILYKKVPASGFIIVMIFLPNLIPPAVLAQSFSEMLSIREGPLNSILMHIFGYTSETVPIWLRDEKFAMPILYMYSVWVGIGYNAVLMWGAMTRVPAEIVESAHLDGIGFVGEFFHITLPIMWPTLSMILMTSVGIPFSVYMHSLLLTNGGQAGTGTLGLMAIQTLRSGDMYYSATISVILSMVSIPLMLLARKVLNRIYEDVEV</sequence>
<dbReference type="PROSITE" id="PS50928">
    <property type="entry name" value="ABC_TM1"/>
    <property type="match status" value="1"/>
</dbReference>
<keyword evidence="5 7" id="KW-1133">Transmembrane helix</keyword>
<dbReference type="CDD" id="cd06261">
    <property type="entry name" value="TM_PBP2"/>
    <property type="match status" value="1"/>
</dbReference>
<evidence type="ECO:0000256" key="3">
    <source>
        <dbReference type="ARBA" id="ARBA00022475"/>
    </source>
</evidence>
<dbReference type="SUPFAM" id="SSF161098">
    <property type="entry name" value="MetI-like"/>
    <property type="match status" value="1"/>
</dbReference>
<keyword evidence="10" id="KW-1185">Reference proteome</keyword>
<dbReference type="EMBL" id="SDOZ01000002">
    <property type="protein sequence ID" value="RXZ61220.1"/>
    <property type="molecule type" value="Genomic_DNA"/>
</dbReference>
<evidence type="ECO:0000313" key="9">
    <source>
        <dbReference type="EMBL" id="RXZ61220.1"/>
    </source>
</evidence>
<dbReference type="Gene3D" id="1.10.3720.10">
    <property type="entry name" value="MetI-like"/>
    <property type="match status" value="1"/>
</dbReference>
<dbReference type="Proteomes" id="UP000291269">
    <property type="component" value="Unassembled WGS sequence"/>
</dbReference>
<name>A0A4Q2KBF6_9FIRM</name>
<feature type="transmembrane region" description="Helical" evidence="7">
    <location>
        <begin position="138"/>
        <end position="159"/>
    </location>
</feature>
<dbReference type="Pfam" id="PF00528">
    <property type="entry name" value="BPD_transp_1"/>
    <property type="match status" value="1"/>
</dbReference>
<feature type="transmembrane region" description="Helical" evidence="7">
    <location>
        <begin position="241"/>
        <end position="265"/>
    </location>
</feature>